<evidence type="ECO:0000256" key="2">
    <source>
        <dbReference type="SAM" id="MobiDB-lite"/>
    </source>
</evidence>
<reference evidence="3" key="1">
    <citation type="submission" date="2022-07" db="EMBL/GenBank/DDBJ databases">
        <title>Fungi with potential for degradation of polypropylene.</title>
        <authorList>
            <person name="Gostincar C."/>
        </authorList>
    </citation>
    <scope>NUCLEOTIDE SEQUENCE</scope>
    <source>
        <strain evidence="3">EXF-13287</strain>
    </source>
</reference>
<dbReference type="Proteomes" id="UP001174691">
    <property type="component" value="Unassembled WGS sequence"/>
</dbReference>
<accession>A0AA38VPI2</accession>
<sequence>MASPMDLCSDFPKIDHDADRDLFEKFIDMKRLARDFDPDPSMTSESASDTPSETTGSTAIESSELTSNAPSYDIDQDVLMQETGASGRDHAGGIGQQPDLDSSPLLIPVLSDKHKEPTVTNRPATLPPTGGLVAPGTPVRLRPSRLLPKLGPQPAALTSWDHGSPPRAEVSQAKLPRPRQVYDPKKTAGVRAAKSCLRCSIQKISCDVHGPCSTCGKWDPDNHERVCVRPGKPDAILQSGRVSILDGGRWTPERSQHPTSFINRTRLGDTIHITVYFSQSDRQGLAIAVAKYTDGNIGIFPSSPFYEAEILKWVESTSRDTSCGEFQCDLEAFLYLYSQGNCVEKKSLVESAVRMNSLWRLISAEQLCCSQGPGVQQYRRPISPSIAAELKTFAQRKMVEAEEKVMEQISALIPQAFSKSNSDIPAVWASLWSVMLVYRQALKMVGRNGGIFKPGFGDMTRRLLCALTITLSEHFRTRKVLEALDNADQPSFLGRQDVMAAFERARLERRIFYEQVRSSGCHGDDLIDKHVVQHEHKVMGRKRQRAGKQTVVLEVPAPY</sequence>
<organism evidence="3 4">
    <name type="scientific">Coniochaeta hoffmannii</name>
    <dbReference type="NCBI Taxonomy" id="91930"/>
    <lineage>
        <taxon>Eukaryota</taxon>
        <taxon>Fungi</taxon>
        <taxon>Dikarya</taxon>
        <taxon>Ascomycota</taxon>
        <taxon>Pezizomycotina</taxon>
        <taxon>Sordariomycetes</taxon>
        <taxon>Sordariomycetidae</taxon>
        <taxon>Coniochaetales</taxon>
        <taxon>Coniochaetaceae</taxon>
        <taxon>Coniochaeta</taxon>
    </lineage>
</organism>
<keyword evidence="4" id="KW-1185">Reference proteome</keyword>
<dbReference type="AlphaFoldDB" id="A0AA38VPI2"/>
<proteinExistence type="predicted"/>
<evidence type="ECO:0000313" key="4">
    <source>
        <dbReference type="Proteomes" id="UP001174691"/>
    </source>
</evidence>
<evidence type="ECO:0000313" key="3">
    <source>
        <dbReference type="EMBL" id="KAJ9138530.1"/>
    </source>
</evidence>
<dbReference type="CDD" id="cd00067">
    <property type="entry name" value="GAL4"/>
    <property type="match status" value="1"/>
</dbReference>
<evidence type="ECO:0000256" key="1">
    <source>
        <dbReference type="ARBA" id="ARBA00023242"/>
    </source>
</evidence>
<feature type="region of interest" description="Disordered" evidence="2">
    <location>
        <begin position="33"/>
        <end position="136"/>
    </location>
</feature>
<gene>
    <name evidence="3" type="ORF">NKR19_g7819</name>
</gene>
<dbReference type="GO" id="GO:0008270">
    <property type="term" value="F:zinc ion binding"/>
    <property type="evidence" value="ECO:0007669"/>
    <property type="project" value="InterPro"/>
</dbReference>
<feature type="compositionally biased region" description="Polar residues" evidence="2">
    <location>
        <begin position="41"/>
        <end position="70"/>
    </location>
</feature>
<keyword evidence="1" id="KW-0539">Nucleus</keyword>
<feature type="region of interest" description="Disordered" evidence="2">
    <location>
        <begin position="156"/>
        <end position="175"/>
    </location>
</feature>
<protein>
    <submittedName>
        <fullName evidence="3">Uncharacterized protein</fullName>
    </submittedName>
</protein>
<comment type="caution">
    <text evidence="3">The sequence shown here is derived from an EMBL/GenBank/DDBJ whole genome shotgun (WGS) entry which is preliminary data.</text>
</comment>
<dbReference type="GO" id="GO:0000981">
    <property type="term" value="F:DNA-binding transcription factor activity, RNA polymerase II-specific"/>
    <property type="evidence" value="ECO:0007669"/>
    <property type="project" value="InterPro"/>
</dbReference>
<dbReference type="EMBL" id="JANBVN010000144">
    <property type="protein sequence ID" value="KAJ9138530.1"/>
    <property type="molecule type" value="Genomic_DNA"/>
</dbReference>
<dbReference type="InterPro" id="IPR001138">
    <property type="entry name" value="Zn2Cys6_DnaBD"/>
</dbReference>
<name>A0AA38VPI2_9PEZI</name>